<dbReference type="AlphaFoldDB" id="A0AAV2BQM7"/>
<keyword evidence="2" id="KW-1185">Reference proteome</keyword>
<gene>
    <name evidence="1" type="ORF">LARSCL_LOCUS20906</name>
</gene>
<dbReference type="EMBL" id="CAXIEN010000465">
    <property type="protein sequence ID" value="CAL1298601.1"/>
    <property type="molecule type" value="Genomic_DNA"/>
</dbReference>
<dbReference type="Proteomes" id="UP001497382">
    <property type="component" value="Unassembled WGS sequence"/>
</dbReference>
<accession>A0AAV2BQM7</accession>
<name>A0AAV2BQM7_9ARAC</name>
<comment type="caution">
    <text evidence="1">The sequence shown here is derived from an EMBL/GenBank/DDBJ whole genome shotgun (WGS) entry which is preliminary data.</text>
</comment>
<organism evidence="1 2">
    <name type="scientific">Larinioides sclopetarius</name>
    <dbReference type="NCBI Taxonomy" id="280406"/>
    <lineage>
        <taxon>Eukaryota</taxon>
        <taxon>Metazoa</taxon>
        <taxon>Ecdysozoa</taxon>
        <taxon>Arthropoda</taxon>
        <taxon>Chelicerata</taxon>
        <taxon>Arachnida</taxon>
        <taxon>Araneae</taxon>
        <taxon>Araneomorphae</taxon>
        <taxon>Entelegynae</taxon>
        <taxon>Araneoidea</taxon>
        <taxon>Araneidae</taxon>
        <taxon>Larinioides</taxon>
    </lineage>
</organism>
<protein>
    <submittedName>
        <fullName evidence="1">Uncharacterized protein</fullName>
    </submittedName>
</protein>
<evidence type="ECO:0000313" key="2">
    <source>
        <dbReference type="Proteomes" id="UP001497382"/>
    </source>
</evidence>
<proteinExistence type="predicted"/>
<evidence type="ECO:0000313" key="1">
    <source>
        <dbReference type="EMBL" id="CAL1298601.1"/>
    </source>
</evidence>
<sequence length="56" mass="6688">MHFHYSGLDKAKEFLRRGIETISSRKTQGRLNLWKALMIMEVQFGSREKLLETFEE</sequence>
<reference evidence="1 2" key="1">
    <citation type="submission" date="2024-04" db="EMBL/GenBank/DDBJ databases">
        <authorList>
            <person name="Rising A."/>
            <person name="Reimegard J."/>
            <person name="Sonavane S."/>
            <person name="Akerstrom W."/>
            <person name="Nylinder S."/>
            <person name="Hedman E."/>
            <person name="Kallberg Y."/>
        </authorList>
    </citation>
    <scope>NUCLEOTIDE SEQUENCE [LARGE SCALE GENOMIC DNA]</scope>
</reference>
<feature type="non-terminal residue" evidence="1">
    <location>
        <position position="56"/>
    </location>
</feature>